<dbReference type="Proteomes" id="UP001148614">
    <property type="component" value="Unassembled WGS sequence"/>
</dbReference>
<organism evidence="1 2">
    <name type="scientific">Xylaria arbuscula</name>
    <dbReference type="NCBI Taxonomy" id="114810"/>
    <lineage>
        <taxon>Eukaryota</taxon>
        <taxon>Fungi</taxon>
        <taxon>Dikarya</taxon>
        <taxon>Ascomycota</taxon>
        <taxon>Pezizomycotina</taxon>
        <taxon>Sordariomycetes</taxon>
        <taxon>Xylariomycetidae</taxon>
        <taxon>Xylariales</taxon>
        <taxon>Xylariaceae</taxon>
        <taxon>Xylaria</taxon>
    </lineage>
</organism>
<dbReference type="EMBL" id="JANPWZ010001465">
    <property type="protein sequence ID" value="KAJ3565612.1"/>
    <property type="molecule type" value="Genomic_DNA"/>
</dbReference>
<protein>
    <submittedName>
        <fullName evidence="1">Uncharacterized protein</fullName>
    </submittedName>
</protein>
<proteinExistence type="predicted"/>
<sequence>MNEKDQKLVKDINKLYQQMLIFIEDYLTKATAACPSREYLCLPHPGGHLTFKTRTICTRFDIAQCNDTERRRLLRAFLKYELRCKFYVNDYKPWQLRWSVALGNLGQSDIEAISCVDTYFDSLYKAILAQCGDSDLPESPTVVHAYWEPTVECHCQIGISEQLSDLRGMLYEKVTLNSNELCRWLACFGFDLAATLVAGTTAGQRERAVVGQWLIDVAKRGARRGSDQSNFRHCRHTFSPAISANGMVVEDESYHDSSGLYQMLYPRFTVGRVGYMGDISKHIYCKKISLLYRSRAWAFLDDARLFKYQGEREWPYFLADDAVFPAIRFHDIIGPRQLCEWSWERQRSRPFSPETEIRNLSNAIAQAKV</sequence>
<name>A0A9W8TJH4_9PEZI</name>
<reference evidence="1" key="1">
    <citation type="submission" date="2022-07" db="EMBL/GenBank/DDBJ databases">
        <title>Genome Sequence of Xylaria arbuscula.</title>
        <authorList>
            <person name="Buettner E."/>
        </authorList>
    </citation>
    <scope>NUCLEOTIDE SEQUENCE</scope>
    <source>
        <strain evidence="1">VT107</strain>
    </source>
</reference>
<dbReference type="VEuPathDB" id="FungiDB:F4678DRAFT_463383"/>
<keyword evidence="2" id="KW-1185">Reference proteome</keyword>
<dbReference type="AlphaFoldDB" id="A0A9W8TJH4"/>
<gene>
    <name evidence="1" type="ORF">NPX13_g7443</name>
</gene>
<evidence type="ECO:0000313" key="2">
    <source>
        <dbReference type="Proteomes" id="UP001148614"/>
    </source>
</evidence>
<evidence type="ECO:0000313" key="1">
    <source>
        <dbReference type="EMBL" id="KAJ3565612.1"/>
    </source>
</evidence>
<comment type="caution">
    <text evidence="1">The sequence shown here is derived from an EMBL/GenBank/DDBJ whole genome shotgun (WGS) entry which is preliminary data.</text>
</comment>
<accession>A0A9W8TJH4</accession>